<evidence type="ECO:0000313" key="1">
    <source>
        <dbReference type="EMBL" id="CCH55458.1"/>
    </source>
</evidence>
<evidence type="ECO:0000313" key="2">
    <source>
        <dbReference type="Proteomes" id="UP000009309"/>
    </source>
</evidence>
<dbReference type="STRING" id="1185876.BN8_04717"/>
<accession>I2GNI0</accession>
<keyword evidence="2" id="KW-1185">Reference proteome</keyword>
<sequence length="30" mass="3536">MSSYVFNPYFSIENFPPEYGLTYNVVCRVV</sequence>
<protein>
    <submittedName>
        <fullName evidence="1">Uncharacterized protein</fullName>
    </submittedName>
</protein>
<comment type="caution">
    <text evidence="1">The sequence shown here is derived from an EMBL/GenBank/DDBJ whole genome shotgun (WGS) entry which is preliminary data.</text>
</comment>
<dbReference type="EMBL" id="CAIT01000009">
    <property type="protein sequence ID" value="CCH55458.1"/>
    <property type="molecule type" value="Genomic_DNA"/>
</dbReference>
<proteinExistence type="predicted"/>
<reference evidence="1 2" key="1">
    <citation type="journal article" date="2012" name="J. Bacteriol.">
        <title>Genome Sequence of the Filamentous Bacterium Fibrisoma limi BUZ 3T.</title>
        <authorList>
            <person name="Filippini M."/>
            <person name="Qi W."/>
            <person name="Jaenicke S."/>
            <person name="Goesmann A."/>
            <person name="Smits T.H."/>
            <person name="Bagheri H.C."/>
        </authorList>
    </citation>
    <scope>NUCLEOTIDE SEQUENCE [LARGE SCALE GENOMIC DNA]</scope>
    <source>
        <strain evidence="2">BUZ 3T</strain>
    </source>
</reference>
<gene>
    <name evidence="1" type="ORF">BN8_04717</name>
</gene>
<dbReference type="AlphaFoldDB" id="I2GNI0"/>
<organism evidence="1 2">
    <name type="scientific">Fibrisoma limi BUZ 3</name>
    <dbReference type="NCBI Taxonomy" id="1185876"/>
    <lineage>
        <taxon>Bacteria</taxon>
        <taxon>Pseudomonadati</taxon>
        <taxon>Bacteroidota</taxon>
        <taxon>Cytophagia</taxon>
        <taxon>Cytophagales</taxon>
        <taxon>Spirosomataceae</taxon>
        <taxon>Fibrisoma</taxon>
    </lineage>
</organism>
<name>I2GNI0_9BACT</name>
<dbReference type="Proteomes" id="UP000009309">
    <property type="component" value="Unassembled WGS sequence"/>
</dbReference>